<feature type="transmembrane region" description="Helical" evidence="1">
    <location>
        <begin position="71"/>
        <end position="93"/>
    </location>
</feature>
<organism evidence="2 3">
    <name type="scientific">Novimethylophilus kurashikiensis</name>
    <dbReference type="NCBI Taxonomy" id="1825523"/>
    <lineage>
        <taxon>Bacteria</taxon>
        <taxon>Pseudomonadati</taxon>
        <taxon>Pseudomonadota</taxon>
        <taxon>Betaproteobacteria</taxon>
        <taxon>Nitrosomonadales</taxon>
        <taxon>Methylophilaceae</taxon>
        <taxon>Novimethylophilus</taxon>
    </lineage>
</organism>
<dbReference type="Pfam" id="PF19853">
    <property type="entry name" value="DUF6328"/>
    <property type="match status" value="1"/>
</dbReference>
<accession>A0A2R5F432</accession>
<reference evidence="2 3" key="1">
    <citation type="journal article" date="2018" name="Environ. Microbiol.">
        <title>Isolation and genomic characterization of Novimethylophilus kurashikiensis gen. nov. sp. nov., a new lanthanide-dependent methylotrophic species of Methylophilaceae.</title>
        <authorList>
            <person name="Lv H."/>
            <person name="Sahin N."/>
            <person name="Tani A."/>
        </authorList>
    </citation>
    <scope>NUCLEOTIDE SEQUENCE [LARGE SCALE GENOMIC DNA]</scope>
    <source>
        <strain evidence="2 3">La2-4</strain>
    </source>
</reference>
<dbReference type="AlphaFoldDB" id="A0A2R5F432"/>
<gene>
    <name evidence="2" type="ORF">NMK_0333</name>
</gene>
<keyword evidence="1" id="KW-1133">Transmembrane helix</keyword>
<comment type="caution">
    <text evidence="2">The sequence shown here is derived from an EMBL/GenBank/DDBJ whole genome shotgun (WGS) entry which is preliminary data.</text>
</comment>
<dbReference type="InterPro" id="IPR046291">
    <property type="entry name" value="DUF6328"/>
</dbReference>
<keyword evidence="3" id="KW-1185">Reference proteome</keyword>
<evidence type="ECO:0000313" key="3">
    <source>
        <dbReference type="Proteomes" id="UP000245081"/>
    </source>
</evidence>
<protein>
    <submittedName>
        <fullName evidence="2">4-deoxy-4-formamido-L-arabinose-phospho-UDP deformylase</fullName>
    </submittedName>
</protein>
<evidence type="ECO:0000313" key="2">
    <source>
        <dbReference type="EMBL" id="GBG12799.1"/>
    </source>
</evidence>
<keyword evidence="1" id="KW-0812">Transmembrane</keyword>
<feature type="transmembrane region" description="Helical" evidence="1">
    <location>
        <begin position="139"/>
        <end position="160"/>
    </location>
</feature>
<feature type="transmembrane region" description="Helical" evidence="1">
    <location>
        <begin position="113"/>
        <end position="133"/>
    </location>
</feature>
<proteinExistence type="predicted"/>
<evidence type="ECO:0000256" key="1">
    <source>
        <dbReference type="SAM" id="Phobius"/>
    </source>
</evidence>
<sequence>MLDELSQPCKPMHTKPINQDKIEKVPLVDAFRFVLEECRMVLPGIQGLFGFQLIAVFNDGFSEKLSAGEQALHLLALGLVAVAIALIMTPAAFHRHCGPNQVSDALVALSTRLVLWSMLPLSLGISLDFYLIARIVLQSPWVAILAGLLFLFFVLMWFALPRLARLRRPPSD</sequence>
<name>A0A2R5F432_9PROT</name>
<keyword evidence="1" id="KW-0472">Membrane</keyword>
<dbReference type="EMBL" id="BDOQ01000002">
    <property type="protein sequence ID" value="GBG12799.1"/>
    <property type="molecule type" value="Genomic_DNA"/>
</dbReference>
<dbReference type="Proteomes" id="UP000245081">
    <property type="component" value="Unassembled WGS sequence"/>
</dbReference>